<proteinExistence type="predicted"/>
<organism evidence="1">
    <name type="scientific">Anguilla anguilla</name>
    <name type="common">European freshwater eel</name>
    <name type="synonym">Muraena anguilla</name>
    <dbReference type="NCBI Taxonomy" id="7936"/>
    <lineage>
        <taxon>Eukaryota</taxon>
        <taxon>Metazoa</taxon>
        <taxon>Chordata</taxon>
        <taxon>Craniata</taxon>
        <taxon>Vertebrata</taxon>
        <taxon>Euteleostomi</taxon>
        <taxon>Actinopterygii</taxon>
        <taxon>Neopterygii</taxon>
        <taxon>Teleostei</taxon>
        <taxon>Anguilliformes</taxon>
        <taxon>Anguillidae</taxon>
        <taxon>Anguilla</taxon>
    </lineage>
</organism>
<evidence type="ECO:0000313" key="1">
    <source>
        <dbReference type="EMBL" id="JAH98810.1"/>
    </source>
</evidence>
<name>A0A0E9XAH1_ANGAN</name>
<accession>A0A0E9XAH1</accession>
<reference evidence="1" key="2">
    <citation type="journal article" date="2015" name="Fish Shellfish Immunol.">
        <title>Early steps in the European eel (Anguilla anguilla)-Vibrio vulnificus interaction in the gills: Role of the RtxA13 toxin.</title>
        <authorList>
            <person name="Callol A."/>
            <person name="Pajuelo D."/>
            <person name="Ebbesson L."/>
            <person name="Teles M."/>
            <person name="MacKenzie S."/>
            <person name="Amaro C."/>
        </authorList>
    </citation>
    <scope>NUCLEOTIDE SEQUENCE</scope>
</reference>
<protein>
    <submittedName>
        <fullName evidence="1">Uncharacterized protein</fullName>
    </submittedName>
</protein>
<sequence>MLLWSAKLTNDQIVFPPHNYNLVSVISAEQNTVTSK</sequence>
<dbReference type="EMBL" id="GBXM01009767">
    <property type="protein sequence ID" value="JAH98810.1"/>
    <property type="molecule type" value="Transcribed_RNA"/>
</dbReference>
<reference evidence="1" key="1">
    <citation type="submission" date="2014-11" db="EMBL/GenBank/DDBJ databases">
        <authorList>
            <person name="Amaro Gonzalez C."/>
        </authorList>
    </citation>
    <scope>NUCLEOTIDE SEQUENCE</scope>
</reference>
<dbReference type="AlphaFoldDB" id="A0A0E9XAH1"/>